<dbReference type="Gene3D" id="1.20.120.910">
    <property type="entry name" value="DksA, coiled-coil domain"/>
    <property type="match status" value="1"/>
</dbReference>
<keyword evidence="1" id="KW-0479">Metal-binding</keyword>
<keyword evidence="2" id="KW-0863">Zinc-finger</keyword>
<accession>A0ABT5VCM9</accession>
<evidence type="ECO:0000256" key="5">
    <source>
        <dbReference type="SAM" id="Coils"/>
    </source>
</evidence>
<name>A0ABT5VCM9_9BACI</name>
<dbReference type="SUPFAM" id="SSF109635">
    <property type="entry name" value="DnaK suppressor protein DksA, alpha-hairpin domain"/>
    <property type="match status" value="1"/>
</dbReference>
<dbReference type="Pfam" id="PF01258">
    <property type="entry name" value="zf-dskA_traR"/>
    <property type="match status" value="1"/>
</dbReference>
<feature type="domain" description="Zinc finger DksA/TraR C4-type" evidence="6">
    <location>
        <begin position="85"/>
        <end position="109"/>
    </location>
</feature>
<dbReference type="PROSITE" id="PS51128">
    <property type="entry name" value="ZF_DKSA_2"/>
    <property type="match status" value="1"/>
</dbReference>
<evidence type="ECO:0000313" key="7">
    <source>
        <dbReference type="EMBL" id="MDE5413040.1"/>
    </source>
</evidence>
<keyword evidence="8" id="KW-1185">Reference proteome</keyword>
<comment type="caution">
    <text evidence="7">The sequence shown here is derived from an EMBL/GenBank/DDBJ whole genome shotgun (WGS) entry which is preliminary data.</text>
</comment>
<dbReference type="PANTHER" id="PTHR33823">
    <property type="entry name" value="RNA POLYMERASE-BINDING TRANSCRIPTION FACTOR DKSA-RELATED"/>
    <property type="match status" value="1"/>
</dbReference>
<feature type="zinc finger region" description="dksA C4-type" evidence="4">
    <location>
        <begin position="90"/>
        <end position="114"/>
    </location>
</feature>
<dbReference type="PANTHER" id="PTHR33823:SF4">
    <property type="entry name" value="GENERAL STRESS PROTEIN 16O"/>
    <property type="match status" value="1"/>
</dbReference>
<evidence type="ECO:0000259" key="6">
    <source>
        <dbReference type="Pfam" id="PF01258"/>
    </source>
</evidence>
<dbReference type="InterPro" id="IPR000962">
    <property type="entry name" value="Znf_DskA_TraR"/>
</dbReference>
<reference evidence="7" key="1">
    <citation type="submission" date="2024-05" db="EMBL/GenBank/DDBJ databases">
        <title>Alkalihalobacillus sp. strain MEB203 novel alkaliphilic bacterium from Lonar Lake, India.</title>
        <authorList>
            <person name="Joshi A."/>
            <person name="Thite S."/>
            <person name="Mengade P."/>
        </authorList>
    </citation>
    <scope>NUCLEOTIDE SEQUENCE</scope>
    <source>
        <strain evidence="7">MEB 203</strain>
    </source>
</reference>
<dbReference type="RefSeq" id="WP_275117658.1">
    <property type="nucleotide sequence ID" value="NZ_JAOTPO010000003.1"/>
</dbReference>
<sequence>MRQYDDLKRELEQRKASIEERIKEADRYGLAVTSSFSTGELSQYDNHPADTATDLYEREKDIAIYEKLQKELEDVDYALNKMQNGSYGVCEVTGKQIPYDRLQANPTARTVVEHSKGLLANHRPVEEAVLGNFDEYNFDNRDDETEFDAEDAYQSVASFNENSMVFEDSSLDRTGELVGYVEELEAFASTDIYGYQGDDSVDFQRNIHYDQYLNEK</sequence>
<evidence type="ECO:0000256" key="3">
    <source>
        <dbReference type="ARBA" id="ARBA00022833"/>
    </source>
</evidence>
<dbReference type="EMBL" id="JAOTPO010000003">
    <property type="protein sequence ID" value="MDE5413040.1"/>
    <property type="molecule type" value="Genomic_DNA"/>
</dbReference>
<keyword evidence="5" id="KW-0175">Coiled coil</keyword>
<dbReference type="Proteomes" id="UP001148125">
    <property type="component" value="Unassembled WGS sequence"/>
</dbReference>
<feature type="coiled-coil region" evidence="5">
    <location>
        <begin position="1"/>
        <end position="28"/>
    </location>
</feature>
<protein>
    <submittedName>
        <fullName evidence="7">TraR/DksA C4-type zinc finger protein</fullName>
    </submittedName>
</protein>
<evidence type="ECO:0000256" key="2">
    <source>
        <dbReference type="ARBA" id="ARBA00022771"/>
    </source>
</evidence>
<dbReference type="InterPro" id="IPR037187">
    <property type="entry name" value="DnaK_N"/>
</dbReference>
<organism evidence="7 8">
    <name type="scientific">Alkalihalobacterium chitinilyticum</name>
    <dbReference type="NCBI Taxonomy" id="2980103"/>
    <lineage>
        <taxon>Bacteria</taxon>
        <taxon>Bacillati</taxon>
        <taxon>Bacillota</taxon>
        <taxon>Bacilli</taxon>
        <taxon>Bacillales</taxon>
        <taxon>Bacillaceae</taxon>
        <taxon>Alkalihalobacterium</taxon>
    </lineage>
</organism>
<dbReference type="NCBIfam" id="TIGR02890">
    <property type="entry name" value="bacill_yteA"/>
    <property type="match status" value="1"/>
</dbReference>
<evidence type="ECO:0000256" key="4">
    <source>
        <dbReference type="PROSITE-ProRule" id="PRU00510"/>
    </source>
</evidence>
<evidence type="ECO:0000256" key="1">
    <source>
        <dbReference type="ARBA" id="ARBA00022723"/>
    </source>
</evidence>
<keyword evidence="3" id="KW-0862">Zinc</keyword>
<evidence type="ECO:0000313" key="8">
    <source>
        <dbReference type="Proteomes" id="UP001148125"/>
    </source>
</evidence>
<proteinExistence type="predicted"/>
<gene>
    <name evidence="7" type="ORF">N7Z68_06555</name>
</gene>
<dbReference type="InterPro" id="IPR014240">
    <property type="entry name" value="YteA"/>
</dbReference>